<feature type="chain" id="PRO_5045637614" description="Secreted protein" evidence="2">
    <location>
        <begin position="18"/>
        <end position="218"/>
    </location>
</feature>
<evidence type="ECO:0000313" key="3">
    <source>
        <dbReference type="EMBL" id="MBL1099335.1"/>
    </source>
</evidence>
<accession>A0ABS1NH01</accession>
<sequence>MSTVALIILVAALGAMAALVFAPSVRQSGRGGLMNRFGPEYDRAVSRHNGDEKAALWELSERVRHYGNLPVQRLSPEARESYAARWAGLQEQFVDAPAHAVREADRLLGELAVERGYASASHEEQMDAMSVRHAYTVDGYRRLHLMAAQTRGGGEVETERMREALVSARSLFEELVRAQPQDRGLRRRHPSRRPVLPQQSRGGQRPGRIPGQRLGPAR</sequence>
<comment type="caution">
    <text evidence="3">The sequence shown here is derived from an EMBL/GenBank/DDBJ whole genome shotgun (WGS) entry which is preliminary data.</text>
</comment>
<dbReference type="RefSeq" id="WP_201876759.1">
    <property type="nucleotide sequence ID" value="NZ_JAERRF010000013.1"/>
</dbReference>
<keyword evidence="2" id="KW-0732">Signal</keyword>
<evidence type="ECO:0000256" key="1">
    <source>
        <dbReference type="SAM" id="MobiDB-lite"/>
    </source>
</evidence>
<feature type="signal peptide" evidence="2">
    <location>
        <begin position="1"/>
        <end position="17"/>
    </location>
</feature>
<dbReference type="EMBL" id="JAERRF010000013">
    <property type="protein sequence ID" value="MBL1099335.1"/>
    <property type="molecule type" value="Genomic_DNA"/>
</dbReference>
<name>A0ABS1NH01_9ACTN</name>
<proteinExistence type="predicted"/>
<feature type="compositionally biased region" description="Low complexity" evidence="1">
    <location>
        <begin position="197"/>
        <end position="218"/>
    </location>
</feature>
<gene>
    <name evidence="3" type="ORF">JK363_22240</name>
</gene>
<evidence type="ECO:0008006" key="5">
    <source>
        <dbReference type="Google" id="ProtNLM"/>
    </source>
</evidence>
<organism evidence="3 4">
    <name type="scientific">Streptomyces coffeae</name>
    <dbReference type="NCBI Taxonomy" id="621382"/>
    <lineage>
        <taxon>Bacteria</taxon>
        <taxon>Bacillati</taxon>
        <taxon>Actinomycetota</taxon>
        <taxon>Actinomycetes</taxon>
        <taxon>Kitasatosporales</taxon>
        <taxon>Streptomycetaceae</taxon>
        <taxon>Streptomyces</taxon>
    </lineage>
</organism>
<keyword evidence="4" id="KW-1185">Reference proteome</keyword>
<evidence type="ECO:0000313" key="4">
    <source>
        <dbReference type="Proteomes" id="UP000634229"/>
    </source>
</evidence>
<reference evidence="3 4" key="1">
    <citation type="submission" date="2021-01" db="EMBL/GenBank/DDBJ databases">
        <title>WGS of actinomycetes isolated from Thailand.</title>
        <authorList>
            <person name="Thawai C."/>
        </authorList>
    </citation>
    <scope>NUCLEOTIDE SEQUENCE [LARGE SCALE GENOMIC DNA]</scope>
    <source>
        <strain evidence="3 4">CA1R205</strain>
    </source>
</reference>
<dbReference type="Proteomes" id="UP000634229">
    <property type="component" value="Unassembled WGS sequence"/>
</dbReference>
<feature type="region of interest" description="Disordered" evidence="1">
    <location>
        <begin position="179"/>
        <end position="218"/>
    </location>
</feature>
<evidence type="ECO:0000256" key="2">
    <source>
        <dbReference type="SAM" id="SignalP"/>
    </source>
</evidence>
<protein>
    <recommendedName>
        <fullName evidence="5">Secreted protein</fullName>
    </recommendedName>
</protein>